<gene>
    <name evidence="2" type="ORF">TeGR_g12323</name>
</gene>
<evidence type="ECO:0000313" key="2">
    <source>
        <dbReference type="EMBL" id="GMI50406.1"/>
    </source>
</evidence>
<feature type="region of interest" description="Disordered" evidence="1">
    <location>
        <begin position="17"/>
        <end position="39"/>
    </location>
</feature>
<evidence type="ECO:0000256" key="1">
    <source>
        <dbReference type="SAM" id="MobiDB-lite"/>
    </source>
</evidence>
<protein>
    <recommendedName>
        <fullName evidence="4">Mitochondrial import inner membrane translocase subunit TIM22</fullName>
    </recommendedName>
</protein>
<feature type="region of interest" description="Disordered" evidence="1">
    <location>
        <begin position="189"/>
        <end position="217"/>
    </location>
</feature>
<organism evidence="2 3">
    <name type="scientific">Tetraparma gracilis</name>
    <dbReference type="NCBI Taxonomy" id="2962635"/>
    <lineage>
        <taxon>Eukaryota</taxon>
        <taxon>Sar</taxon>
        <taxon>Stramenopiles</taxon>
        <taxon>Ochrophyta</taxon>
        <taxon>Bolidophyceae</taxon>
        <taxon>Parmales</taxon>
        <taxon>Triparmaceae</taxon>
        <taxon>Tetraparma</taxon>
    </lineage>
</organism>
<keyword evidence="3" id="KW-1185">Reference proteome</keyword>
<evidence type="ECO:0000313" key="3">
    <source>
        <dbReference type="Proteomes" id="UP001165060"/>
    </source>
</evidence>
<name>A0ABQ6N9B9_9STRA</name>
<sequence length="217" mass="23559">MSWARAERTRWSSLHGVESACTPGSLSSTPATPEPADPAPPPKRFYFPGTFSLVPTVYEFEFTDLLRTCAFGVSIGGLTGLTFGFMDAMKSVQETASLKTLSNTAKGQYIFKTCSRTSLLFGGFFTAFHAGKYFTRLTFGSSDEFQIAAAGALSLGGLMYKQQNRRLAPYAVMLIGMDTFNLLWREGGESKGLRPDGSRVGEVQLKKPEGGLEEGKS</sequence>
<reference evidence="2 3" key="1">
    <citation type="journal article" date="2023" name="Commun. Biol.">
        <title>Genome analysis of Parmales, the sister group of diatoms, reveals the evolutionary specialization of diatoms from phago-mixotrophs to photoautotrophs.</title>
        <authorList>
            <person name="Ban H."/>
            <person name="Sato S."/>
            <person name="Yoshikawa S."/>
            <person name="Yamada K."/>
            <person name="Nakamura Y."/>
            <person name="Ichinomiya M."/>
            <person name="Sato N."/>
            <person name="Blanc-Mathieu R."/>
            <person name="Endo H."/>
            <person name="Kuwata A."/>
            <person name="Ogata H."/>
        </authorList>
    </citation>
    <scope>NUCLEOTIDE SEQUENCE [LARGE SCALE GENOMIC DNA]</scope>
</reference>
<proteinExistence type="predicted"/>
<comment type="caution">
    <text evidence="2">The sequence shown here is derived from an EMBL/GenBank/DDBJ whole genome shotgun (WGS) entry which is preliminary data.</text>
</comment>
<evidence type="ECO:0008006" key="4">
    <source>
        <dbReference type="Google" id="ProtNLM"/>
    </source>
</evidence>
<dbReference type="EMBL" id="BRYB01006912">
    <property type="protein sequence ID" value="GMI50406.1"/>
    <property type="molecule type" value="Genomic_DNA"/>
</dbReference>
<dbReference type="Proteomes" id="UP001165060">
    <property type="component" value="Unassembled WGS sequence"/>
</dbReference>
<accession>A0ABQ6N9B9</accession>